<reference evidence="8" key="1">
    <citation type="journal article" date="2010" name="Genome Biol.">
        <title>Genome sequence of the necrotrophic plant pathogen Pythium ultimum reveals original pathogenicity mechanisms and effector repertoire.</title>
        <authorList>
            <person name="Levesque C.A."/>
            <person name="Brouwer H."/>
            <person name="Cano L."/>
            <person name="Hamilton J.P."/>
            <person name="Holt C."/>
            <person name="Huitema E."/>
            <person name="Raffaele S."/>
            <person name="Robideau G.P."/>
            <person name="Thines M."/>
            <person name="Win J."/>
            <person name="Zerillo M.M."/>
            <person name="Beakes G.W."/>
            <person name="Boore J.L."/>
            <person name="Busam D."/>
            <person name="Dumas B."/>
            <person name="Ferriera S."/>
            <person name="Fuerstenberg S.I."/>
            <person name="Gachon C.M."/>
            <person name="Gaulin E."/>
            <person name="Govers F."/>
            <person name="Grenville-Briggs L."/>
            <person name="Horner N."/>
            <person name="Hostetler J."/>
            <person name="Jiang R.H."/>
            <person name="Johnson J."/>
            <person name="Krajaejun T."/>
            <person name="Lin H."/>
            <person name="Meijer H.J."/>
            <person name="Moore B."/>
            <person name="Morris P."/>
            <person name="Phuntmart V."/>
            <person name="Puiu D."/>
            <person name="Shetty J."/>
            <person name="Stajich J.E."/>
            <person name="Tripathy S."/>
            <person name="Wawra S."/>
            <person name="van West P."/>
            <person name="Whitty B.R."/>
            <person name="Coutinho P.M."/>
            <person name="Henrissat B."/>
            <person name="Martin F."/>
            <person name="Thomas P.D."/>
            <person name="Tyler B.M."/>
            <person name="De Vries R.P."/>
            <person name="Kamoun S."/>
            <person name="Yandell M."/>
            <person name="Tisserat N."/>
            <person name="Buell C.R."/>
        </authorList>
    </citation>
    <scope>NUCLEOTIDE SEQUENCE</scope>
    <source>
        <strain evidence="8">DAOM:BR144</strain>
    </source>
</reference>
<evidence type="ECO:0000256" key="1">
    <source>
        <dbReference type="ARBA" id="ARBA00007633"/>
    </source>
</evidence>
<evidence type="ECO:0000259" key="5">
    <source>
        <dbReference type="Pfam" id="PF07773"/>
    </source>
</evidence>
<dbReference type="InterPro" id="IPR040354">
    <property type="entry name" value="TCTN1-3"/>
</dbReference>
<evidence type="ECO:0000256" key="4">
    <source>
        <dbReference type="ARBA" id="ARBA00023180"/>
    </source>
</evidence>
<feature type="domain" description="Tectonic-1-3 N-terminal" evidence="6">
    <location>
        <begin position="63"/>
        <end position="149"/>
    </location>
</feature>
<keyword evidence="4" id="KW-0325">Glycoprotein</keyword>
<dbReference type="EnsemblProtists" id="PYU1_T004762">
    <property type="protein sequence ID" value="PYU1_T004762"/>
    <property type="gene ID" value="PYU1_G004751"/>
</dbReference>
<evidence type="ECO:0000256" key="2">
    <source>
        <dbReference type="ARBA" id="ARBA00022729"/>
    </source>
</evidence>
<dbReference type="Pfam" id="PF25752">
    <property type="entry name" value="DUF1619_N"/>
    <property type="match status" value="1"/>
</dbReference>
<dbReference type="InterPro" id="IPR057724">
    <property type="entry name" value="TCTN1-3_N"/>
</dbReference>
<keyword evidence="3" id="KW-0970">Cilium biogenesis/degradation</keyword>
<dbReference type="HOGENOM" id="CLU_016974_0_0_1"/>
<reference evidence="7" key="3">
    <citation type="submission" date="2015-02" db="UniProtKB">
        <authorList>
            <consortium name="EnsemblProtists"/>
        </authorList>
    </citation>
    <scope>IDENTIFICATION</scope>
    <source>
        <strain evidence="7">DAOM BR144</strain>
    </source>
</reference>
<dbReference type="VEuPathDB" id="FungiDB:PYU1_G004751"/>
<accession>K3WIH0</accession>
<dbReference type="PANTHER" id="PTHR14611">
    <property type="entry name" value="TECTONIC FAMILY MEMBER"/>
    <property type="match status" value="1"/>
</dbReference>
<dbReference type="EMBL" id="GL376631">
    <property type="status" value="NOT_ANNOTATED_CDS"/>
    <property type="molecule type" value="Genomic_DNA"/>
</dbReference>
<name>K3WIH0_GLOUD</name>
<evidence type="ECO:0008006" key="9">
    <source>
        <dbReference type="Google" id="ProtNLM"/>
    </source>
</evidence>
<dbReference type="AlphaFoldDB" id="K3WIH0"/>
<feature type="domain" description="Tectonic-1-3" evidence="5">
    <location>
        <begin position="298"/>
        <end position="426"/>
    </location>
</feature>
<dbReference type="InterPro" id="IPR011677">
    <property type="entry name" value="TCTN1-3_dom"/>
</dbReference>
<protein>
    <recommendedName>
        <fullName evidence="9">Tectonic domain-containing protein</fullName>
    </recommendedName>
</protein>
<dbReference type="STRING" id="431595.K3WIH0"/>
<comment type="similarity">
    <text evidence="1">Belongs to the tectonic family.</text>
</comment>
<evidence type="ECO:0000313" key="7">
    <source>
        <dbReference type="EnsemblProtists" id="PYU1_T004762"/>
    </source>
</evidence>
<dbReference type="OMA" id="NSATFMA"/>
<dbReference type="Proteomes" id="UP000019132">
    <property type="component" value="Unassembled WGS sequence"/>
</dbReference>
<sequence length="518" mass="55515">MARRRSRAHRNGVPPSFPPSFDVVNWSLVSTDAIAAAEAALTAPIGCTCLSNSGSSECTYFECKCACDLTAGACDPFCCCDAECTSEQLALVQSQGLCSADSSTTLPSVEYCATDLAFGKQGSGVDPLIAESVLCVAIDNNEVAGEYFAAAPEEQMSVAKPFPSYFPSAEFASDSNNSSVVCNGALLGLDYVIFHDGSGHLERVKAIVTIGNVSAPLNSIQVEIAQTFSVSFQSTAHIPTDVVALSNGNVETYERSGNPGYLMHYPVRVGVVATNASDAAWKNVKVISEMTGGLQIPGLGDCSSNAMLDPQTVRFGEDSQTSCSLALTASDFEAYCKRSDALPSNLRVNFTHVAIFGNSDPFLSSEWLAVDYDAPVKNSATFMAAQDPGTMELICQNVITSVNLEVLIAGVGPVRDPQNKIIAARVVHGYDTWKFWKPGSPETQATKTQTFLLHTRVNYVYVKTTELEQLIPPAPPIWFSIPNDVFYPFILNDSTSASRTPPSLLLLVIWSACVVYHF</sequence>
<dbReference type="InParanoid" id="K3WIH0"/>
<keyword evidence="2" id="KW-0732">Signal</keyword>
<dbReference type="PANTHER" id="PTHR14611:SF2">
    <property type="entry name" value="TECTONIC"/>
    <property type="match status" value="1"/>
</dbReference>
<reference evidence="8" key="2">
    <citation type="submission" date="2010-04" db="EMBL/GenBank/DDBJ databases">
        <authorList>
            <person name="Buell R."/>
            <person name="Hamilton J."/>
            <person name="Hostetler J."/>
        </authorList>
    </citation>
    <scope>NUCLEOTIDE SEQUENCE [LARGE SCALE GENOMIC DNA]</scope>
    <source>
        <strain evidence="8">DAOM:BR144</strain>
    </source>
</reference>
<evidence type="ECO:0000256" key="3">
    <source>
        <dbReference type="ARBA" id="ARBA00022794"/>
    </source>
</evidence>
<dbReference type="Pfam" id="PF07773">
    <property type="entry name" value="TCTN_DUF1619"/>
    <property type="match status" value="1"/>
</dbReference>
<organism evidence="7 8">
    <name type="scientific">Globisporangium ultimum (strain ATCC 200006 / CBS 805.95 / DAOM BR144)</name>
    <name type="common">Pythium ultimum</name>
    <dbReference type="NCBI Taxonomy" id="431595"/>
    <lineage>
        <taxon>Eukaryota</taxon>
        <taxon>Sar</taxon>
        <taxon>Stramenopiles</taxon>
        <taxon>Oomycota</taxon>
        <taxon>Peronosporomycetes</taxon>
        <taxon>Pythiales</taxon>
        <taxon>Pythiaceae</taxon>
        <taxon>Globisporangium</taxon>
    </lineage>
</organism>
<proteinExistence type="inferred from homology"/>
<evidence type="ECO:0000259" key="6">
    <source>
        <dbReference type="Pfam" id="PF25752"/>
    </source>
</evidence>
<evidence type="ECO:0000313" key="8">
    <source>
        <dbReference type="Proteomes" id="UP000019132"/>
    </source>
</evidence>
<keyword evidence="8" id="KW-1185">Reference proteome</keyword>
<dbReference type="eggNOG" id="ENOG502QUK6">
    <property type="taxonomic scope" value="Eukaryota"/>
</dbReference>
<dbReference type="GO" id="GO:0030030">
    <property type="term" value="P:cell projection organization"/>
    <property type="evidence" value="ECO:0007669"/>
    <property type="project" value="UniProtKB-KW"/>
</dbReference>